<evidence type="ECO:0000313" key="2">
    <source>
        <dbReference type="Proteomes" id="UP000094329"/>
    </source>
</evidence>
<accession>A0ABX2ZWJ7</accession>
<dbReference type="RefSeq" id="WP_069314609.1">
    <property type="nucleotide sequence ID" value="NZ_MDTU01000011.1"/>
</dbReference>
<dbReference type="EMBL" id="MDTU01000011">
    <property type="protein sequence ID" value="ODN40937.1"/>
    <property type="molecule type" value="Genomic_DNA"/>
</dbReference>
<protein>
    <submittedName>
        <fullName evidence="1">Uncharacterized protein</fullName>
    </submittedName>
</protein>
<evidence type="ECO:0000313" key="1">
    <source>
        <dbReference type="EMBL" id="ODN40937.1"/>
    </source>
</evidence>
<gene>
    <name evidence="1" type="ORF">BGC07_18925</name>
</gene>
<organism evidence="1 2">
    <name type="scientific">Piscirickettsia litoralis</name>
    <dbReference type="NCBI Taxonomy" id="1891921"/>
    <lineage>
        <taxon>Bacteria</taxon>
        <taxon>Pseudomonadati</taxon>
        <taxon>Pseudomonadota</taxon>
        <taxon>Gammaproteobacteria</taxon>
        <taxon>Thiotrichales</taxon>
        <taxon>Piscirickettsiaceae</taxon>
        <taxon>Piscirickettsia</taxon>
    </lineage>
</organism>
<dbReference type="Proteomes" id="UP000094329">
    <property type="component" value="Unassembled WGS sequence"/>
</dbReference>
<comment type="caution">
    <text evidence="1">The sequence shown here is derived from an EMBL/GenBank/DDBJ whole genome shotgun (WGS) entry which is preliminary data.</text>
</comment>
<keyword evidence="2" id="KW-1185">Reference proteome</keyword>
<reference evidence="1 2" key="1">
    <citation type="submission" date="2016-08" db="EMBL/GenBank/DDBJ databases">
        <title>Draft genome sequence of Candidatus Piscirickettsia litoralis, from seawater.</title>
        <authorList>
            <person name="Wan X."/>
            <person name="Lee A.J."/>
            <person name="Hou S."/>
            <person name="Donachie S.P."/>
        </authorList>
    </citation>
    <scope>NUCLEOTIDE SEQUENCE [LARGE SCALE GENOMIC DNA]</scope>
    <source>
        <strain evidence="1 2">Y2</strain>
    </source>
</reference>
<name>A0ABX2ZWJ7_9GAMM</name>
<sequence length="74" mass="8254">MSAAEIKSTEGLSNRCKQIVKAIDKFLSGYELATNKNLRQLAINIEDHHDLTRALGLERCTEISRHGVVLYGVN</sequence>
<proteinExistence type="predicted"/>